<dbReference type="HAMAP" id="MF_00113">
    <property type="entry name" value="QueA"/>
    <property type="match status" value="1"/>
</dbReference>
<comment type="subunit">
    <text evidence="3 13">Monomer.</text>
</comment>
<evidence type="ECO:0000256" key="11">
    <source>
        <dbReference type="ARBA" id="ARBA00069325"/>
    </source>
</evidence>
<dbReference type="RefSeq" id="WP_145018310.1">
    <property type="nucleotide sequence ID" value="NZ_VLLN01000003.1"/>
</dbReference>
<comment type="pathway">
    <text evidence="2 13">tRNA modification; tRNA-queuosine biosynthesis.</text>
</comment>
<dbReference type="InterPro" id="IPR042119">
    <property type="entry name" value="QueA_dom2"/>
</dbReference>
<evidence type="ECO:0000256" key="1">
    <source>
        <dbReference type="ARBA" id="ARBA00004496"/>
    </source>
</evidence>
<dbReference type="GO" id="GO:0051075">
    <property type="term" value="F:S-adenosylmethionine:tRNA ribosyltransferase-isomerase activity"/>
    <property type="evidence" value="ECO:0007669"/>
    <property type="project" value="UniProtKB-EC"/>
</dbReference>
<dbReference type="EC" id="2.4.99.17" evidence="10 13"/>
<evidence type="ECO:0000256" key="8">
    <source>
        <dbReference type="ARBA" id="ARBA00052751"/>
    </source>
</evidence>
<dbReference type="PANTHER" id="PTHR30307">
    <property type="entry name" value="S-ADENOSYLMETHIONINE:TRNA RIBOSYLTRANSFERASE-ISOMERASE"/>
    <property type="match status" value="1"/>
</dbReference>
<sequence>MRLDDFDYELPAELIAQEPLARRDTARLMLLDRASGALDERTVSAFPDLLNSGDLLVLNDTRVIPARLLGRKESGGRVEIFLVRRTPEEGECWLCLLRSSKPSRPGTCILLADGMTATVTAQVDEGTWTVSFAPAEAFSDWLERHGQMPLPPYIRRGAGAHDRQRYQTVFARQAGAVAAPTAGLHFTPELLDAVRSRGVTVATLTLHVGLGTFQPVRVDNILEHRMHREFYRIPEETAREVARRKREGGRIVTVGTTTTRALEHASREDGTVRAGAGEADIFIYPGYRFRVVDALLTNFHLPKSTLLMLVSAFAGKDMVFAAYEEAIRRRFRFFSYGDAMFIY</sequence>
<dbReference type="FunFam" id="3.40.1780.10:FF:000001">
    <property type="entry name" value="S-adenosylmethionine:tRNA ribosyltransferase-isomerase"/>
    <property type="match status" value="1"/>
</dbReference>
<keyword evidence="7 13" id="KW-0671">Queuosine biosynthesis</keyword>
<comment type="similarity">
    <text evidence="9 13">Belongs to the QueA family.</text>
</comment>
<dbReference type="PANTHER" id="PTHR30307:SF0">
    <property type="entry name" value="S-ADENOSYLMETHIONINE:TRNA RIBOSYLTRANSFERASE-ISOMERASE"/>
    <property type="match status" value="1"/>
</dbReference>
<evidence type="ECO:0000256" key="4">
    <source>
        <dbReference type="ARBA" id="ARBA00022490"/>
    </source>
</evidence>
<dbReference type="NCBIfam" id="TIGR00113">
    <property type="entry name" value="queA"/>
    <property type="match status" value="1"/>
</dbReference>
<evidence type="ECO:0000313" key="14">
    <source>
        <dbReference type="EMBL" id="TWJ32750.1"/>
    </source>
</evidence>
<dbReference type="Pfam" id="PF02547">
    <property type="entry name" value="Queuosine_synth"/>
    <property type="match status" value="1"/>
</dbReference>
<comment type="subcellular location">
    <subcellularLocation>
        <location evidence="1 13">Cytoplasm</location>
    </subcellularLocation>
</comment>
<evidence type="ECO:0000256" key="7">
    <source>
        <dbReference type="ARBA" id="ARBA00022785"/>
    </source>
</evidence>
<dbReference type="GO" id="GO:0008616">
    <property type="term" value="P:tRNA queuosine(34) biosynthetic process"/>
    <property type="evidence" value="ECO:0007669"/>
    <property type="project" value="UniProtKB-UniRule"/>
</dbReference>
<evidence type="ECO:0000313" key="15">
    <source>
        <dbReference type="Proteomes" id="UP000319449"/>
    </source>
</evidence>
<dbReference type="EMBL" id="VLLN01000003">
    <property type="protein sequence ID" value="TWJ32750.1"/>
    <property type="molecule type" value="Genomic_DNA"/>
</dbReference>
<proteinExistence type="inferred from homology"/>
<evidence type="ECO:0000256" key="13">
    <source>
        <dbReference type="HAMAP-Rule" id="MF_00113"/>
    </source>
</evidence>
<evidence type="ECO:0000256" key="10">
    <source>
        <dbReference type="ARBA" id="ARBA00066503"/>
    </source>
</evidence>
<keyword evidence="14" id="KW-0413">Isomerase</keyword>
<keyword evidence="15" id="KW-1185">Reference proteome</keyword>
<evidence type="ECO:0000256" key="12">
    <source>
        <dbReference type="ARBA" id="ARBA00076160"/>
    </source>
</evidence>
<comment type="function">
    <text evidence="13">Transfers and isomerizes the ribose moiety from AdoMet to the 7-aminomethyl group of 7-deazaguanine (preQ1-tRNA) to give epoxyqueuosine (oQ-tRNA).</text>
</comment>
<organism evidence="14 15">
    <name type="scientific">Geobacter argillaceus</name>
    <dbReference type="NCBI Taxonomy" id="345631"/>
    <lineage>
        <taxon>Bacteria</taxon>
        <taxon>Pseudomonadati</taxon>
        <taxon>Thermodesulfobacteriota</taxon>
        <taxon>Desulfuromonadia</taxon>
        <taxon>Geobacterales</taxon>
        <taxon>Geobacteraceae</taxon>
        <taxon>Geobacter</taxon>
    </lineage>
</organism>
<dbReference type="OrthoDB" id="9805933at2"/>
<dbReference type="UniPathway" id="UPA00392"/>
<evidence type="ECO:0000256" key="2">
    <source>
        <dbReference type="ARBA" id="ARBA00004691"/>
    </source>
</evidence>
<dbReference type="AlphaFoldDB" id="A0A562WQX2"/>
<evidence type="ECO:0000256" key="3">
    <source>
        <dbReference type="ARBA" id="ARBA00011245"/>
    </source>
</evidence>
<evidence type="ECO:0000256" key="9">
    <source>
        <dbReference type="ARBA" id="ARBA00061210"/>
    </source>
</evidence>
<dbReference type="InterPro" id="IPR003699">
    <property type="entry name" value="QueA"/>
</dbReference>
<dbReference type="Gene3D" id="2.40.10.240">
    <property type="entry name" value="QueA-like"/>
    <property type="match status" value="1"/>
</dbReference>
<comment type="caution">
    <text evidence="14">The sequence shown here is derived from an EMBL/GenBank/DDBJ whole genome shotgun (WGS) entry which is preliminary data.</text>
</comment>
<evidence type="ECO:0000256" key="5">
    <source>
        <dbReference type="ARBA" id="ARBA00022679"/>
    </source>
</evidence>
<dbReference type="Gene3D" id="3.40.1780.10">
    <property type="entry name" value="QueA-like"/>
    <property type="match status" value="2"/>
</dbReference>
<keyword evidence="5 13" id="KW-0808">Transferase</keyword>
<dbReference type="InterPro" id="IPR036100">
    <property type="entry name" value="QueA_sf"/>
</dbReference>
<gene>
    <name evidence="13" type="primary">queA</name>
    <name evidence="14" type="ORF">JN12_00727</name>
</gene>
<reference evidence="14 15" key="1">
    <citation type="submission" date="2019-07" db="EMBL/GenBank/DDBJ databases">
        <title>Genomic Encyclopedia of Archaeal and Bacterial Type Strains, Phase II (KMG-II): from individual species to whole genera.</title>
        <authorList>
            <person name="Goeker M."/>
        </authorList>
    </citation>
    <scope>NUCLEOTIDE SEQUENCE [LARGE SCALE GENOMIC DNA]</scope>
    <source>
        <strain evidence="14 15">ATCC BAA-1139</strain>
    </source>
</reference>
<comment type="catalytic activity">
    <reaction evidence="8 13">
        <text>7-aminomethyl-7-carbaguanosine(34) in tRNA + S-adenosyl-L-methionine = epoxyqueuosine(34) in tRNA + adenine + L-methionine + 2 H(+)</text>
        <dbReference type="Rhea" id="RHEA:32155"/>
        <dbReference type="Rhea" id="RHEA-COMP:10342"/>
        <dbReference type="Rhea" id="RHEA-COMP:18582"/>
        <dbReference type="ChEBI" id="CHEBI:15378"/>
        <dbReference type="ChEBI" id="CHEBI:16708"/>
        <dbReference type="ChEBI" id="CHEBI:57844"/>
        <dbReference type="ChEBI" id="CHEBI:59789"/>
        <dbReference type="ChEBI" id="CHEBI:82833"/>
        <dbReference type="ChEBI" id="CHEBI:194443"/>
        <dbReference type="EC" id="2.4.99.17"/>
    </reaction>
</comment>
<dbReference type="Proteomes" id="UP000319449">
    <property type="component" value="Unassembled WGS sequence"/>
</dbReference>
<dbReference type="InterPro" id="IPR042118">
    <property type="entry name" value="QueA_dom1"/>
</dbReference>
<dbReference type="NCBIfam" id="NF001140">
    <property type="entry name" value="PRK00147.1"/>
    <property type="match status" value="1"/>
</dbReference>
<dbReference type="GO" id="GO:0005737">
    <property type="term" value="C:cytoplasm"/>
    <property type="evidence" value="ECO:0007669"/>
    <property type="project" value="UniProtKB-SubCell"/>
</dbReference>
<keyword evidence="4 13" id="KW-0963">Cytoplasm</keyword>
<evidence type="ECO:0000256" key="6">
    <source>
        <dbReference type="ARBA" id="ARBA00022691"/>
    </source>
</evidence>
<keyword evidence="6 13" id="KW-0949">S-adenosyl-L-methionine</keyword>
<name>A0A562WQX2_9BACT</name>
<dbReference type="SUPFAM" id="SSF111337">
    <property type="entry name" value="QueA-like"/>
    <property type="match status" value="1"/>
</dbReference>
<protein>
    <recommendedName>
        <fullName evidence="11 13">S-adenosylmethionine:tRNA ribosyltransferase-isomerase</fullName>
        <ecNumber evidence="10 13">2.4.99.17</ecNumber>
    </recommendedName>
    <alternativeName>
        <fullName evidence="12 13">Queuosine biosynthesis protein QueA</fullName>
    </alternativeName>
</protein>
<accession>A0A562WQX2</accession>
<dbReference type="FunFam" id="2.40.10.240:FF:000002">
    <property type="entry name" value="S-adenosylmethionine:tRNA ribosyltransferase-isomerase"/>
    <property type="match status" value="1"/>
</dbReference>